<comment type="subunit">
    <text evidence="5">Part of the 50S ribosomal subunit; part of the 5S rRNA/L5/L18/L25 subcomplex. Contacts the 5S rRNA. Binds to the 5S rRNA independently of L5 and L18.</text>
</comment>
<organism evidence="9 10">
    <name type="scientific">Brevundimonas subvibrioides</name>
    <dbReference type="NCBI Taxonomy" id="74313"/>
    <lineage>
        <taxon>Bacteria</taxon>
        <taxon>Pseudomonadati</taxon>
        <taxon>Pseudomonadota</taxon>
        <taxon>Alphaproteobacteria</taxon>
        <taxon>Caulobacterales</taxon>
        <taxon>Caulobacteraceae</taxon>
        <taxon>Brevundimonas</taxon>
    </lineage>
</organism>
<evidence type="ECO:0000259" key="8">
    <source>
        <dbReference type="Pfam" id="PF14693"/>
    </source>
</evidence>
<keyword evidence="3 5" id="KW-0689">Ribosomal protein</keyword>
<gene>
    <name evidence="5" type="primary">rplY</name>
    <name evidence="5" type="synonym">ctc</name>
    <name evidence="9" type="ORF">B7Z01_00895</name>
</gene>
<accession>A0A258FVC8</accession>
<dbReference type="GO" id="GO:0022625">
    <property type="term" value="C:cytosolic large ribosomal subunit"/>
    <property type="evidence" value="ECO:0007669"/>
    <property type="project" value="TreeGrafter"/>
</dbReference>
<dbReference type="InterPro" id="IPR029751">
    <property type="entry name" value="Ribosomal_L25_dom"/>
</dbReference>
<dbReference type="InterPro" id="IPR001021">
    <property type="entry name" value="Ribosomal_bL25_long"/>
</dbReference>
<dbReference type="Gene3D" id="2.170.120.20">
    <property type="entry name" value="Ribosomal protein L25, beta domain"/>
    <property type="match status" value="1"/>
</dbReference>
<keyword evidence="1 5" id="KW-0699">rRNA-binding</keyword>
<feature type="region of interest" description="Disordered" evidence="6">
    <location>
        <begin position="204"/>
        <end position="235"/>
    </location>
</feature>
<dbReference type="Gene3D" id="2.40.240.10">
    <property type="entry name" value="Ribosomal Protein L25, Chain P"/>
    <property type="match status" value="1"/>
</dbReference>
<reference evidence="9 10" key="1">
    <citation type="submission" date="2017-03" db="EMBL/GenBank/DDBJ databases">
        <title>Lifting the veil on microbial sulfur biogeochemistry in mining wastewaters.</title>
        <authorList>
            <person name="Kantor R.S."/>
            <person name="Colenbrander Nelson T."/>
            <person name="Marshall S."/>
            <person name="Bennett D."/>
            <person name="Apte S."/>
            <person name="Camacho D."/>
            <person name="Thomas B.C."/>
            <person name="Warren L.A."/>
            <person name="Banfield J.F."/>
        </authorList>
    </citation>
    <scope>NUCLEOTIDE SEQUENCE [LARGE SCALE GENOMIC DNA]</scope>
    <source>
        <strain evidence="9">32-69-9</strain>
    </source>
</reference>
<protein>
    <recommendedName>
        <fullName evidence="5">Large ribosomal subunit protein bL25</fullName>
    </recommendedName>
    <alternativeName>
        <fullName evidence="5">General stress protein CTC</fullName>
    </alternativeName>
</protein>
<dbReference type="InterPro" id="IPR020057">
    <property type="entry name" value="Ribosomal_bL25_b-dom"/>
</dbReference>
<comment type="similarity">
    <text evidence="5">Belongs to the bacterial ribosomal protein bL25 family. CTC subfamily.</text>
</comment>
<dbReference type="GO" id="GO:0006412">
    <property type="term" value="P:translation"/>
    <property type="evidence" value="ECO:0007669"/>
    <property type="project" value="UniProtKB-UniRule"/>
</dbReference>
<dbReference type="GO" id="GO:0008097">
    <property type="term" value="F:5S rRNA binding"/>
    <property type="evidence" value="ECO:0007669"/>
    <property type="project" value="InterPro"/>
</dbReference>
<comment type="function">
    <text evidence="5">This is one of the proteins that binds to the 5S RNA in the ribosome where it forms part of the central protuberance.</text>
</comment>
<evidence type="ECO:0000256" key="3">
    <source>
        <dbReference type="ARBA" id="ARBA00022980"/>
    </source>
</evidence>
<dbReference type="GO" id="GO:0003735">
    <property type="term" value="F:structural constituent of ribosome"/>
    <property type="evidence" value="ECO:0007669"/>
    <property type="project" value="InterPro"/>
</dbReference>
<dbReference type="EMBL" id="NCEB01000002">
    <property type="protein sequence ID" value="OYX35904.1"/>
    <property type="molecule type" value="Genomic_DNA"/>
</dbReference>
<feature type="domain" description="Large ribosomal subunit protein bL25 beta" evidence="8">
    <location>
        <begin position="102"/>
        <end position="185"/>
    </location>
</feature>
<dbReference type="HAMAP" id="MF_01334">
    <property type="entry name" value="Ribosomal_bL25_CTC"/>
    <property type="match status" value="1"/>
</dbReference>
<dbReference type="InterPro" id="IPR037121">
    <property type="entry name" value="Ribosomal_bL25_C"/>
</dbReference>
<keyword evidence="2 5" id="KW-0694">RNA-binding</keyword>
<feature type="domain" description="Large ribosomal subunit protein bL25 L25" evidence="7">
    <location>
        <begin position="6"/>
        <end position="93"/>
    </location>
</feature>
<evidence type="ECO:0000259" key="7">
    <source>
        <dbReference type="Pfam" id="PF01386"/>
    </source>
</evidence>
<dbReference type="InterPro" id="IPR020056">
    <property type="entry name" value="Rbsml_bL25/Gln-tRNA_synth_N"/>
</dbReference>
<comment type="caution">
    <text evidence="9">The sequence shown here is derived from an EMBL/GenBank/DDBJ whole genome shotgun (WGS) entry which is preliminary data.</text>
</comment>
<evidence type="ECO:0000313" key="10">
    <source>
        <dbReference type="Proteomes" id="UP000215595"/>
    </source>
</evidence>
<evidence type="ECO:0000256" key="5">
    <source>
        <dbReference type="HAMAP-Rule" id="MF_01334"/>
    </source>
</evidence>
<evidence type="ECO:0000256" key="4">
    <source>
        <dbReference type="ARBA" id="ARBA00023274"/>
    </source>
</evidence>
<keyword evidence="4 5" id="KW-0687">Ribonucleoprotein</keyword>
<evidence type="ECO:0000256" key="1">
    <source>
        <dbReference type="ARBA" id="ARBA00022730"/>
    </source>
</evidence>
<dbReference type="Proteomes" id="UP000215595">
    <property type="component" value="Unassembled WGS sequence"/>
</dbReference>
<proteinExistence type="inferred from homology"/>
<dbReference type="NCBIfam" id="TIGR00731">
    <property type="entry name" value="bL25_bact_ctc"/>
    <property type="match status" value="1"/>
</dbReference>
<dbReference type="InterPro" id="IPR020930">
    <property type="entry name" value="Ribosomal_uL5_bac-type"/>
</dbReference>
<dbReference type="InterPro" id="IPR011035">
    <property type="entry name" value="Ribosomal_bL25/Gln-tRNA_synth"/>
</dbReference>
<name>A0A258FVC8_9CAUL</name>
<dbReference type="NCBIfam" id="NF004128">
    <property type="entry name" value="PRK05618.1-2"/>
    <property type="match status" value="1"/>
</dbReference>
<feature type="compositionally biased region" description="Low complexity" evidence="6">
    <location>
        <begin position="206"/>
        <end position="220"/>
    </location>
</feature>
<dbReference type="CDD" id="cd00495">
    <property type="entry name" value="Ribosomal_L25_TL5_CTC"/>
    <property type="match status" value="1"/>
</dbReference>
<evidence type="ECO:0000256" key="6">
    <source>
        <dbReference type="SAM" id="MobiDB-lite"/>
    </source>
</evidence>
<dbReference type="PANTHER" id="PTHR33284">
    <property type="entry name" value="RIBOSOMAL PROTEIN L25/GLN-TRNA SYNTHETASE, ANTI-CODON-BINDING DOMAIN-CONTAINING PROTEIN"/>
    <property type="match status" value="1"/>
</dbReference>
<sequence>MAEIILNVDVRENTGTGGARAARRAGMVPGVLYGGDKAPVAISVNEKDFRKNLYTGKLLGHLVTLKYGQESQSVIAKDVQFDPVSDRPLHFDLMRVDENQTIKIEVPIHFINEDQCKAFRQGGTLEIVRHSVEILVKANHIPEDLIVDLAGHKLGDTIRWSDVKVPSDVEATITDRDFVIASIKVSSAAIAADQIEEAIAEETAEAEAAAVEAGEVPATEQGGDDAAEDGEKTEG</sequence>
<evidence type="ECO:0000256" key="2">
    <source>
        <dbReference type="ARBA" id="ARBA00022884"/>
    </source>
</evidence>
<dbReference type="AlphaFoldDB" id="A0A258FVC8"/>
<dbReference type="Pfam" id="PF01386">
    <property type="entry name" value="Ribosomal_L25p"/>
    <property type="match status" value="1"/>
</dbReference>
<dbReference type="SUPFAM" id="SSF50715">
    <property type="entry name" value="Ribosomal protein L25-like"/>
    <property type="match status" value="1"/>
</dbReference>
<dbReference type="Pfam" id="PF14693">
    <property type="entry name" value="Ribosomal_TL5_C"/>
    <property type="match status" value="1"/>
</dbReference>
<dbReference type="PANTHER" id="PTHR33284:SF1">
    <property type="entry name" value="RIBOSOMAL PROTEIN L25_GLN-TRNA SYNTHETASE, ANTI-CODON-BINDING DOMAIN-CONTAINING PROTEIN"/>
    <property type="match status" value="1"/>
</dbReference>
<evidence type="ECO:0000313" key="9">
    <source>
        <dbReference type="EMBL" id="OYX35904.1"/>
    </source>
</evidence>